<sequence length="540" mass="61230">MRRIERAEQVMLMCEIYSKADQTLVWLGDSPEQLRAFDFVEDILEAYESVLEKRSPVAVKDGSSLLRLLDMLEEPLPDHHDLSARHAYQARAIELLGSSGIFNEPIQQTTESLADMIKTADGIRKFRAFASLENCPYWQRSWVWQEITVSMEPVLVCGSKRTSLMDYILAFRIFHAFFNSKNFIGLTAEEGTPIPNEPRISLSQSYADAKPVILHMIRQVWWNSSLTLRQVLTFSRQLKSTDPRDKIYGILSMVSEAYHISPDYRASMTPNRLFLLATIRSILVDDNLDILSDGQETNRSYTSQRALPSWVPDFSVFNRRKPSIPAISPEEEKLSLFRATLDTKPSASFIDSDKLGPSTVLRLSGICLGSPLDAKNLGAVSGRGAVQKWIDFLIQQCPDASKVCLPTGPDEFIMQSLFRSVMFGMELHDLAPLIGQDDIVDTKFVRQSFVVDTFVKNMAQLEELEEWRFFFIKADDIMGMVPAKAAPNDRIVFFLGSKVPFVVRQSVTGYELVGPCYVHGYMHGRILNEQNAVQEVFDIH</sequence>
<dbReference type="EMBL" id="JAPDRQ010000100">
    <property type="protein sequence ID" value="KAJ9655286.1"/>
    <property type="molecule type" value="Genomic_DNA"/>
</dbReference>
<protein>
    <submittedName>
        <fullName evidence="1">Folylpolyglutamate synthetase</fullName>
        <ecNumber evidence="1">6.3.2.17</ecNumber>
    </submittedName>
</protein>
<gene>
    <name evidence="1" type="primary">MET7</name>
    <name evidence="1" type="ORF">H2198_005815</name>
</gene>
<organism evidence="1 2">
    <name type="scientific">Neophaeococcomyces mojaviensis</name>
    <dbReference type="NCBI Taxonomy" id="3383035"/>
    <lineage>
        <taxon>Eukaryota</taxon>
        <taxon>Fungi</taxon>
        <taxon>Dikarya</taxon>
        <taxon>Ascomycota</taxon>
        <taxon>Pezizomycotina</taxon>
        <taxon>Eurotiomycetes</taxon>
        <taxon>Chaetothyriomycetidae</taxon>
        <taxon>Chaetothyriales</taxon>
        <taxon>Chaetothyriales incertae sedis</taxon>
        <taxon>Neophaeococcomyces</taxon>
    </lineage>
</organism>
<comment type="caution">
    <text evidence="1">The sequence shown here is derived from an EMBL/GenBank/DDBJ whole genome shotgun (WGS) entry which is preliminary data.</text>
</comment>
<reference evidence="1" key="1">
    <citation type="submission" date="2022-10" db="EMBL/GenBank/DDBJ databases">
        <title>Culturing micro-colonial fungi from biological soil crusts in the Mojave desert and describing Neophaeococcomyces mojavensis, and introducing the new genera and species Taxawa tesnikishii.</title>
        <authorList>
            <person name="Kurbessoian T."/>
            <person name="Stajich J.E."/>
        </authorList>
    </citation>
    <scope>NUCLEOTIDE SEQUENCE</scope>
    <source>
        <strain evidence="1">JES_112</strain>
    </source>
</reference>
<accession>A0ACC3A4M6</accession>
<proteinExistence type="predicted"/>
<evidence type="ECO:0000313" key="1">
    <source>
        <dbReference type="EMBL" id="KAJ9655286.1"/>
    </source>
</evidence>
<keyword evidence="1" id="KW-0436">Ligase</keyword>
<name>A0ACC3A4M6_9EURO</name>
<keyword evidence="2" id="KW-1185">Reference proteome</keyword>
<dbReference type="Proteomes" id="UP001172386">
    <property type="component" value="Unassembled WGS sequence"/>
</dbReference>
<dbReference type="EC" id="6.3.2.17" evidence="1"/>
<evidence type="ECO:0000313" key="2">
    <source>
        <dbReference type="Proteomes" id="UP001172386"/>
    </source>
</evidence>